<accession>A0AAE1BN42</accession>
<name>A0AAE1BN42_PETCI</name>
<sequence>MLGEEGAVSGESVRRKVRSDEGVKWKVISLVGSEGECWVRNGEYGNKEVQRLVLPGDDGRKLIVSADLDNFHHSNNYREDGLET</sequence>
<comment type="caution">
    <text evidence="1">The sequence shown here is derived from an EMBL/GenBank/DDBJ whole genome shotgun (WGS) entry which is preliminary data.</text>
</comment>
<dbReference type="EMBL" id="JAWQEG010006795">
    <property type="protein sequence ID" value="KAK3853861.1"/>
    <property type="molecule type" value="Genomic_DNA"/>
</dbReference>
<organism evidence="1 2">
    <name type="scientific">Petrolisthes cinctipes</name>
    <name type="common">Flat porcelain crab</name>
    <dbReference type="NCBI Taxonomy" id="88211"/>
    <lineage>
        <taxon>Eukaryota</taxon>
        <taxon>Metazoa</taxon>
        <taxon>Ecdysozoa</taxon>
        <taxon>Arthropoda</taxon>
        <taxon>Crustacea</taxon>
        <taxon>Multicrustacea</taxon>
        <taxon>Malacostraca</taxon>
        <taxon>Eumalacostraca</taxon>
        <taxon>Eucarida</taxon>
        <taxon>Decapoda</taxon>
        <taxon>Pleocyemata</taxon>
        <taxon>Anomura</taxon>
        <taxon>Galatheoidea</taxon>
        <taxon>Porcellanidae</taxon>
        <taxon>Petrolisthes</taxon>
    </lineage>
</organism>
<protein>
    <submittedName>
        <fullName evidence="1">Uncharacterized protein</fullName>
    </submittedName>
</protein>
<dbReference type="Proteomes" id="UP001286313">
    <property type="component" value="Unassembled WGS sequence"/>
</dbReference>
<evidence type="ECO:0000313" key="1">
    <source>
        <dbReference type="EMBL" id="KAK3853861.1"/>
    </source>
</evidence>
<dbReference type="AlphaFoldDB" id="A0AAE1BN42"/>
<keyword evidence="2" id="KW-1185">Reference proteome</keyword>
<proteinExistence type="predicted"/>
<evidence type="ECO:0000313" key="2">
    <source>
        <dbReference type="Proteomes" id="UP001286313"/>
    </source>
</evidence>
<reference evidence="1" key="1">
    <citation type="submission" date="2023-10" db="EMBL/GenBank/DDBJ databases">
        <title>Genome assemblies of two species of porcelain crab, Petrolisthes cinctipes and Petrolisthes manimaculis (Anomura: Porcellanidae).</title>
        <authorList>
            <person name="Angst P."/>
        </authorList>
    </citation>
    <scope>NUCLEOTIDE SEQUENCE</scope>
    <source>
        <strain evidence="1">PB745_01</strain>
        <tissue evidence="1">Gill</tissue>
    </source>
</reference>
<gene>
    <name evidence="1" type="ORF">Pcinc_039619</name>
</gene>